<dbReference type="GO" id="GO:0008658">
    <property type="term" value="F:penicillin binding"/>
    <property type="evidence" value="ECO:0007669"/>
    <property type="project" value="InterPro"/>
</dbReference>
<evidence type="ECO:0000313" key="11">
    <source>
        <dbReference type="Proteomes" id="UP000265801"/>
    </source>
</evidence>
<dbReference type="GO" id="GO:0005886">
    <property type="term" value="C:plasma membrane"/>
    <property type="evidence" value="ECO:0007669"/>
    <property type="project" value="TreeGrafter"/>
</dbReference>
<dbReference type="Pfam" id="PF03793">
    <property type="entry name" value="PASTA"/>
    <property type="match status" value="2"/>
</dbReference>
<dbReference type="InterPro" id="IPR050515">
    <property type="entry name" value="Beta-lactam/transpept"/>
</dbReference>
<dbReference type="SUPFAM" id="SSF54184">
    <property type="entry name" value="Penicillin-binding protein 2x (pbp-2x), c-terminal domain"/>
    <property type="match status" value="2"/>
</dbReference>
<dbReference type="UniPathway" id="UPA00219"/>
<dbReference type="Proteomes" id="UP000265801">
    <property type="component" value="Unassembled WGS sequence"/>
</dbReference>
<dbReference type="InterPro" id="IPR001460">
    <property type="entry name" value="PCN-bd_Tpept"/>
</dbReference>
<dbReference type="PANTHER" id="PTHR30627">
    <property type="entry name" value="PEPTIDOGLYCAN D,D-TRANSPEPTIDASE"/>
    <property type="match status" value="1"/>
</dbReference>
<dbReference type="PROSITE" id="PS51178">
    <property type="entry name" value="PASTA"/>
    <property type="match status" value="2"/>
</dbReference>
<dbReference type="PANTHER" id="PTHR30627:SF26">
    <property type="entry name" value="PENICILLIN-BINDING PROTEIN 2B"/>
    <property type="match status" value="1"/>
</dbReference>
<comment type="pathway">
    <text evidence="2">Cell wall biogenesis; peptidoglycan biosynthesis.</text>
</comment>
<name>A0A3A1R3L9_9BACI</name>
<evidence type="ECO:0000256" key="8">
    <source>
        <dbReference type="SAM" id="Phobius"/>
    </source>
</evidence>
<dbReference type="SUPFAM" id="SSF56601">
    <property type="entry name" value="beta-lactamase/transpeptidase-like"/>
    <property type="match status" value="1"/>
</dbReference>
<gene>
    <name evidence="10" type="ORF">D3H55_05240</name>
</gene>
<reference evidence="10 11" key="1">
    <citation type="submission" date="2018-09" db="EMBL/GenBank/DDBJ databases">
        <title>Bacillus saliacetes sp. nov., isolated from Thai shrimp paste (Ka-pi).</title>
        <authorList>
            <person name="Daroonpunt R."/>
            <person name="Tanasupawat S."/>
            <person name="Yiamsombut S."/>
        </authorList>
    </citation>
    <scope>NUCLEOTIDE SEQUENCE [LARGE SCALE GENOMIC DNA]</scope>
    <source>
        <strain evidence="10 11">SKP7-4</strain>
    </source>
</reference>
<evidence type="ECO:0000256" key="1">
    <source>
        <dbReference type="ARBA" id="ARBA00004370"/>
    </source>
</evidence>
<keyword evidence="8" id="KW-0812">Transmembrane</keyword>
<dbReference type="CDD" id="cd06576">
    <property type="entry name" value="PASTA_Pbp2x-like_1"/>
    <property type="match status" value="1"/>
</dbReference>
<dbReference type="InterPro" id="IPR005543">
    <property type="entry name" value="PASTA_dom"/>
</dbReference>
<dbReference type="OrthoDB" id="9804124at2"/>
<accession>A0A3A1R3L9</accession>
<feature type="domain" description="PASTA" evidence="9">
    <location>
        <begin position="601"/>
        <end position="658"/>
    </location>
</feature>
<evidence type="ECO:0000313" key="10">
    <source>
        <dbReference type="EMBL" id="RIW36316.1"/>
    </source>
</evidence>
<comment type="subcellular location">
    <subcellularLocation>
        <location evidence="1">Membrane</location>
    </subcellularLocation>
</comment>
<dbReference type="GO" id="GO:0009002">
    <property type="term" value="F:serine-type D-Ala-D-Ala carboxypeptidase activity"/>
    <property type="evidence" value="ECO:0007669"/>
    <property type="project" value="UniProtKB-EC"/>
</dbReference>
<keyword evidence="8" id="KW-1133">Transmembrane helix</keyword>
<evidence type="ECO:0000256" key="2">
    <source>
        <dbReference type="ARBA" id="ARBA00004752"/>
    </source>
</evidence>
<dbReference type="GO" id="GO:0071555">
    <property type="term" value="P:cell wall organization"/>
    <property type="evidence" value="ECO:0007669"/>
    <property type="project" value="TreeGrafter"/>
</dbReference>
<dbReference type="EMBL" id="QXIR01000005">
    <property type="protein sequence ID" value="RIW36316.1"/>
    <property type="molecule type" value="Genomic_DNA"/>
</dbReference>
<dbReference type="RefSeq" id="WP_119545871.1">
    <property type="nucleotide sequence ID" value="NZ_QXIR01000005.1"/>
</dbReference>
<dbReference type="CDD" id="cd06575">
    <property type="entry name" value="PASTA_Pbp2x-like_2"/>
    <property type="match status" value="1"/>
</dbReference>
<dbReference type="Gene3D" id="3.40.710.10">
    <property type="entry name" value="DD-peptidase/beta-lactamase superfamily"/>
    <property type="match status" value="1"/>
</dbReference>
<dbReference type="SUPFAM" id="SSF56519">
    <property type="entry name" value="Penicillin binding protein dimerisation domain"/>
    <property type="match status" value="1"/>
</dbReference>
<dbReference type="InterPro" id="IPR036138">
    <property type="entry name" value="PBP_dimer_sf"/>
</dbReference>
<evidence type="ECO:0000256" key="3">
    <source>
        <dbReference type="ARBA" id="ARBA00007171"/>
    </source>
</evidence>
<dbReference type="InterPro" id="IPR012338">
    <property type="entry name" value="Beta-lactam/transpept-like"/>
</dbReference>
<dbReference type="SMART" id="SM00740">
    <property type="entry name" value="PASTA"/>
    <property type="match status" value="2"/>
</dbReference>
<dbReference type="Gene3D" id="3.30.70.2110">
    <property type="match status" value="1"/>
</dbReference>
<feature type="domain" description="PASTA" evidence="9">
    <location>
        <begin position="659"/>
        <end position="716"/>
    </location>
</feature>
<evidence type="ECO:0000259" key="9">
    <source>
        <dbReference type="PROSITE" id="PS51178"/>
    </source>
</evidence>
<dbReference type="Pfam" id="PF00905">
    <property type="entry name" value="Transpeptidase"/>
    <property type="match status" value="1"/>
</dbReference>
<proteinExistence type="inferred from homology"/>
<evidence type="ECO:0000256" key="6">
    <source>
        <dbReference type="ARBA" id="ARBA00034000"/>
    </source>
</evidence>
<comment type="caution">
    <text evidence="10">The sequence shown here is derived from an EMBL/GenBank/DDBJ whole genome shotgun (WGS) entry which is preliminary data.</text>
</comment>
<protein>
    <recommendedName>
        <fullName evidence="4">serine-type D-Ala-D-Ala carboxypeptidase</fullName>
        <ecNumber evidence="4">3.4.16.4</ecNumber>
    </recommendedName>
</protein>
<dbReference type="FunFam" id="3.40.710.10:FF:000026">
    <property type="entry name" value="Penicillin-binding protein 1"/>
    <property type="match status" value="1"/>
</dbReference>
<dbReference type="Pfam" id="PF03717">
    <property type="entry name" value="PBP_dimer"/>
    <property type="match status" value="1"/>
</dbReference>
<feature type="region of interest" description="Disordered" evidence="7">
    <location>
        <begin position="714"/>
        <end position="737"/>
    </location>
</feature>
<dbReference type="EC" id="3.4.16.4" evidence="4"/>
<evidence type="ECO:0000256" key="7">
    <source>
        <dbReference type="SAM" id="MobiDB-lite"/>
    </source>
</evidence>
<dbReference type="AlphaFoldDB" id="A0A3A1R3L9"/>
<dbReference type="Gene3D" id="2.20.70.70">
    <property type="match status" value="1"/>
</dbReference>
<evidence type="ECO:0000256" key="4">
    <source>
        <dbReference type="ARBA" id="ARBA00012448"/>
    </source>
</evidence>
<keyword evidence="11" id="KW-1185">Reference proteome</keyword>
<feature type="transmembrane region" description="Helical" evidence="8">
    <location>
        <begin position="12"/>
        <end position="31"/>
    </location>
</feature>
<dbReference type="InterPro" id="IPR005311">
    <property type="entry name" value="PBP_dimer"/>
</dbReference>
<evidence type="ECO:0000256" key="5">
    <source>
        <dbReference type="ARBA" id="ARBA00023136"/>
    </source>
</evidence>
<dbReference type="GO" id="GO:0009252">
    <property type="term" value="P:peptidoglycan biosynthetic process"/>
    <property type="evidence" value="ECO:0007669"/>
    <property type="project" value="UniProtKB-UniPathway"/>
</dbReference>
<keyword evidence="5 8" id="KW-0472">Membrane</keyword>
<dbReference type="Gene3D" id="3.90.1310.10">
    <property type="entry name" value="Penicillin-binding protein 2a (Domain 2)"/>
    <property type="match status" value="1"/>
</dbReference>
<organism evidence="10 11">
    <name type="scientific">Bacillus salacetis</name>
    <dbReference type="NCBI Taxonomy" id="2315464"/>
    <lineage>
        <taxon>Bacteria</taxon>
        <taxon>Bacillati</taxon>
        <taxon>Bacillota</taxon>
        <taxon>Bacilli</taxon>
        <taxon>Bacillales</taxon>
        <taxon>Bacillaceae</taxon>
        <taxon>Bacillus</taxon>
    </lineage>
</organism>
<comment type="catalytic activity">
    <reaction evidence="6">
        <text>Preferential cleavage: (Ac)2-L-Lys-D-Ala-|-D-Ala. Also transpeptidation of peptidyl-alanyl moieties that are N-acyl substituents of D-alanine.</text>
        <dbReference type="EC" id="3.4.16.4"/>
    </reaction>
</comment>
<sequence>MNKRPGMRIGAAILFGFFGLLFFVLMVRFVTIQVTGEADGKVLAAQAAKKYLKSGVLEAARGTIFDQKGEVIAEDTSAYTLVAILDESVSKDSKEPKHVTDPQKTAEVLSSLLEVDRSSLQDRLSKGIENNLFQVEFGSAGRGISHQMKLQIEKEKLPGITFVKESKRFYPNGIFSSHLIGFAQKEEKEGKTTDIVGKMGIEKSLDKYLTGTDGKVKYDSDKWGYILPQSKEHVTPPHNGSDVYLTIDKKIQTFLEETMSKVDEQYKPEKMLAVVADPKTGKILAMSQRPTFHPDTRDDLMSWQNEIVESSYEPGSTFKSFSLAAAVEEGVFAPGAYYESGKYFVDGNPVPIRDHNGGEGWGSITYLEGVQRSSNVAFAKLMDEIGQERYREYLDKFGFGQLTGIDLPNETAGKILYHYPIEKYTTIFGQGTTVTPLQVIQAETAIANNGKMMKPYVIEKIVDHDTKKIVKQTEPEVAGNPISAETAKKVREYLATTVTSEKGTGQKFAIDGYDVAGKSGTAQIPDEKNGGYQVGKENYLFSFLGMAPADDPQLIVYVAIKKPELKPTEIGSDPVSQVFNPVMLNSLKYLNIKPQETESLKRSKLADVTGESVQKAKKQLEESGLSAVIIGDGQTVTEQSASPGEVLLQGERIVLRTDGNLTIPDMKGWSVRDVLKVTKMANLDLNMVGTGYVTKQNIKPDSTFSESEPLVVTFQSPEQQLNEKKNENETDEEAPLN</sequence>
<comment type="similarity">
    <text evidence="3">Belongs to the transpeptidase family.</text>
</comment>